<protein>
    <submittedName>
        <fullName evidence="2">Tripartite tricarboxylate transporter substrate binding protein</fullName>
    </submittedName>
</protein>
<dbReference type="InterPro" id="IPR005064">
    <property type="entry name" value="BUG"/>
</dbReference>
<dbReference type="SUPFAM" id="SSF53850">
    <property type="entry name" value="Periplasmic binding protein-like II"/>
    <property type="match status" value="1"/>
</dbReference>
<proteinExistence type="inferred from homology"/>
<name>A0A2N5C8Q2_9BURK</name>
<evidence type="ECO:0000313" key="3">
    <source>
        <dbReference type="Proteomes" id="UP000234341"/>
    </source>
</evidence>
<dbReference type="Gene3D" id="3.40.190.150">
    <property type="entry name" value="Bordetella uptake gene, domain 1"/>
    <property type="match status" value="1"/>
</dbReference>
<comment type="similarity">
    <text evidence="1">Belongs to the UPF0065 (bug) family.</text>
</comment>
<evidence type="ECO:0000313" key="2">
    <source>
        <dbReference type="EMBL" id="PLP98584.1"/>
    </source>
</evidence>
<dbReference type="AlphaFoldDB" id="A0A2N5C8Q2"/>
<dbReference type="PANTHER" id="PTHR42928">
    <property type="entry name" value="TRICARBOXYLATE-BINDING PROTEIN"/>
    <property type="match status" value="1"/>
</dbReference>
<reference evidence="2 3" key="1">
    <citation type="submission" date="2017-12" db="EMBL/GenBank/DDBJ databases">
        <title>Genome sequence of the active heterotrophic nitrifier-denitrifier, Cupriavidus pauculus UM1.</title>
        <authorList>
            <person name="Putonti C."/>
            <person name="Castignetti D."/>
        </authorList>
    </citation>
    <scope>NUCLEOTIDE SEQUENCE [LARGE SCALE GENOMIC DNA]</scope>
    <source>
        <strain evidence="2 3">UM1</strain>
    </source>
</reference>
<sequence>MSMTRNTICRRPQLGVRLLPTVLAAVTLAVPAYALAQGAWKPDRPVTIVVPYVPGGGTDASARATAKLLGEQWGQPVLVVNMPGADGLIGTRKVAEARPDGYTLLLQTPAIVLTKHAPSFTGTDPLASLVPITNIAQSPGVIVANGKFPATSLPELIKYCKTAATPCSMGTGENVAKLFGQQLKAEALPNLIVVNYKGTAAIITDMIANNVNFAVTGVASALPHQKAGTLKIVANQGTHRFNGAPDVRTVVETGLPQYEYTTWFGLFAPKGTPPAITQSIYAAVREAMRHAELQKAIASAGAEPLVNTPDDFAAQVRKEDERFTALAKRYPLN</sequence>
<dbReference type="PIRSF" id="PIRSF017082">
    <property type="entry name" value="YflP"/>
    <property type="match status" value="1"/>
</dbReference>
<accession>A0A2N5C8Q2</accession>
<dbReference type="Proteomes" id="UP000234341">
    <property type="component" value="Unassembled WGS sequence"/>
</dbReference>
<dbReference type="InterPro" id="IPR042100">
    <property type="entry name" value="Bug_dom1"/>
</dbReference>
<organism evidence="2 3">
    <name type="scientific">Cupriavidus pauculus</name>
    <dbReference type="NCBI Taxonomy" id="82633"/>
    <lineage>
        <taxon>Bacteria</taxon>
        <taxon>Pseudomonadati</taxon>
        <taxon>Pseudomonadota</taxon>
        <taxon>Betaproteobacteria</taxon>
        <taxon>Burkholderiales</taxon>
        <taxon>Burkholderiaceae</taxon>
        <taxon>Cupriavidus</taxon>
    </lineage>
</organism>
<dbReference type="OrthoDB" id="8628732at2"/>
<dbReference type="PANTHER" id="PTHR42928:SF5">
    <property type="entry name" value="BLR1237 PROTEIN"/>
    <property type="match status" value="1"/>
</dbReference>
<dbReference type="Gene3D" id="3.40.190.10">
    <property type="entry name" value="Periplasmic binding protein-like II"/>
    <property type="match status" value="1"/>
</dbReference>
<dbReference type="CDD" id="cd07012">
    <property type="entry name" value="PBP2_Bug_TTT"/>
    <property type="match status" value="1"/>
</dbReference>
<dbReference type="Pfam" id="PF03401">
    <property type="entry name" value="TctC"/>
    <property type="match status" value="1"/>
</dbReference>
<dbReference type="EMBL" id="PJRP01000011">
    <property type="protein sequence ID" value="PLP98584.1"/>
    <property type="molecule type" value="Genomic_DNA"/>
</dbReference>
<gene>
    <name evidence="2" type="ORF">CYJ10_21970</name>
</gene>
<evidence type="ECO:0000256" key="1">
    <source>
        <dbReference type="ARBA" id="ARBA00006987"/>
    </source>
</evidence>
<comment type="caution">
    <text evidence="2">The sequence shown here is derived from an EMBL/GenBank/DDBJ whole genome shotgun (WGS) entry which is preliminary data.</text>
</comment>
<dbReference type="RefSeq" id="WP_101683596.1">
    <property type="nucleotide sequence ID" value="NZ_PJRP01000011.1"/>
</dbReference>